<protein>
    <submittedName>
        <fullName evidence="7">4544_t:CDS:1</fullName>
    </submittedName>
</protein>
<dbReference type="Proteomes" id="UP000789570">
    <property type="component" value="Unassembled WGS sequence"/>
</dbReference>
<dbReference type="GO" id="GO:0005085">
    <property type="term" value="F:guanyl-nucleotide exchange factor activity"/>
    <property type="evidence" value="ECO:0007669"/>
    <property type="project" value="InterPro"/>
</dbReference>
<comment type="caution">
    <text evidence="7">The sequence shown here is derived from an EMBL/GenBank/DDBJ whole genome shotgun (WGS) entry which is preliminary data.</text>
</comment>
<evidence type="ECO:0000256" key="6">
    <source>
        <dbReference type="ARBA" id="ARBA00023128"/>
    </source>
</evidence>
<dbReference type="AlphaFoldDB" id="A0A9N8Z510"/>
<dbReference type="OrthoDB" id="26149at2759"/>
<dbReference type="Gene3D" id="1.25.10.10">
    <property type="entry name" value="Leucine-rich Repeat Variant"/>
    <property type="match status" value="2"/>
</dbReference>
<keyword evidence="8" id="KW-1185">Reference proteome</keyword>
<evidence type="ECO:0000256" key="3">
    <source>
        <dbReference type="ARBA" id="ARBA00004514"/>
    </source>
</evidence>
<dbReference type="SMART" id="SM00185">
    <property type="entry name" value="ARM"/>
    <property type="match status" value="4"/>
</dbReference>
<evidence type="ECO:0000256" key="5">
    <source>
        <dbReference type="ARBA" id="ARBA00022824"/>
    </source>
</evidence>
<evidence type="ECO:0000313" key="7">
    <source>
        <dbReference type="EMBL" id="CAG8476853.1"/>
    </source>
</evidence>
<dbReference type="EMBL" id="CAJVPQ010000384">
    <property type="protein sequence ID" value="CAG8476853.1"/>
    <property type="molecule type" value="Genomic_DNA"/>
</dbReference>
<gene>
    <name evidence="7" type="ORF">FCALED_LOCUS2509</name>
</gene>
<dbReference type="GO" id="GO:0005783">
    <property type="term" value="C:endoplasmic reticulum"/>
    <property type="evidence" value="ECO:0007669"/>
    <property type="project" value="UniProtKB-SubCell"/>
</dbReference>
<dbReference type="GO" id="GO:0005829">
    <property type="term" value="C:cytosol"/>
    <property type="evidence" value="ECO:0007669"/>
    <property type="project" value="UniProtKB-SubCell"/>
</dbReference>
<dbReference type="InterPro" id="IPR016024">
    <property type="entry name" value="ARM-type_fold"/>
</dbReference>
<evidence type="ECO:0000256" key="2">
    <source>
        <dbReference type="ARBA" id="ARBA00004240"/>
    </source>
</evidence>
<name>A0A9N8Z510_9GLOM</name>
<evidence type="ECO:0000256" key="1">
    <source>
        <dbReference type="ARBA" id="ARBA00004173"/>
    </source>
</evidence>
<organism evidence="7 8">
    <name type="scientific">Funneliformis caledonium</name>
    <dbReference type="NCBI Taxonomy" id="1117310"/>
    <lineage>
        <taxon>Eukaryota</taxon>
        <taxon>Fungi</taxon>
        <taxon>Fungi incertae sedis</taxon>
        <taxon>Mucoromycota</taxon>
        <taxon>Glomeromycotina</taxon>
        <taxon>Glomeromycetes</taxon>
        <taxon>Glomerales</taxon>
        <taxon>Glomeraceae</taxon>
        <taxon>Funneliformis</taxon>
    </lineage>
</organism>
<reference evidence="7" key="1">
    <citation type="submission" date="2021-06" db="EMBL/GenBank/DDBJ databases">
        <authorList>
            <person name="Kallberg Y."/>
            <person name="Tangrot J."/>
            <person name="Rosling A."/>
        </authorList>
    </citation>
    <scope>NUCLEOTIDE SEQUENCE</scope>
    <source>
        <strain evidence="7">UK204</strain>
    </source>
</reference>
<dbReference type="InterPro" id="IPR011989">
    <property type="entry name" value="ARM-like"/>
</dbReference>
<evidence type="ECO:0000313" key="8">
    <source>
        <dbReference type="Proteomes" id="UP000789570"/>
    </source>
</evidence>
<dbReference type="InterPro" id="IPR040144">
    <property type="entry name" value="RAP1GDS1"/>
</dbReference>
<dbReference type="PANTHER" id="PTHR10957">
    <property type="entry name" value="RAP1 GTPASE-GDP DISSOCIATION STIMULATOR 1"/>
    <property type="match status" value="1"/>
</dbReference>
<evidence type="ECO:0000256" key="4">
    <source>
        <dbReference type="ARBA" id="ARBA00022490"/>
    </source>
</evidence>
<keyword evidence="4" id="KW-0963">Cytoplasm</keyword>
<keyword evidence="5" id="KW-0256">Endoplasmic reticulum</keyword>
<accession>A0A9N8Z510</accession>
<dbReference type="SUPFAM" id="SSF48371">
    <property type="entry name" value="ARM repeat"/>
    <property type="match status" value="1"/>
</dbReference>
<comment type="subcellular location">
    <subcellularLocation>
        <location evidence="3">Cytoplasm</location>
        <location evidence="3">Cytosol</location>
    </subcellularLocation>
    <subcellularLocation>
        <location evidence="2">Endoplasmic reticulum</location>
    </subcellularLocation>
    <subcellularLocation>
        <location evidence="1">Mitochondrion</location>
    </subcellularLocation>
</comment>
<proteinExistence type="predicted"/>
<keyword evidence="6" id="KW-0496">Mitochondrion</keyword>
<dbReference type="InterPro" id="IPR000225">
    <property type="entry name" value="Armadillo"/>
</dbReference>
<dbReference type="GO" id="GO:0005739">
    <property type="term" value="C:mitochondrion"/>
    <property type="evidence" value="ECO:0007669"/>
    <property type="project" value="UniProtKB-SubCell"/>
</dbReference>
<sequence length="649" mass="72258">MTEISQNDVNQIKQLEDLVKQLASNVSNLLLYLPNLISGLESCKHILIDDYSTFDEQTKAYAWAQVVKIVELLANAAKIDKLRDPLGLSGAFELIVTFMNVNANVNYPNVDYQCLRALANFCITHDRNRQQFIDTGGINVALNCLKQQKDLETIRASSATLLNAGLNYDNVNVGIVDKDGLNTLAEILDPEGVLKKYENDIEVARTCVYFATRVIINLIGTAEGKKEIGNTKVITSLVHLLKYASREGAVDDDVDMLENVVEILETVSLESDDVQQILVRNNLFPILLDFLEFSNPPLNCEQRIIKSYGECKAAVLKVIVSATMSDSNMDPLFNDATLLNRFLHWLNLSTDRDDLQMCSALSLGNLARTDKHCIQLVHEFKIGEPLADVLKTSSNIKVQHAIISVLKNISLPVENKAIIGSLGIIGMSSPLLEKDTVQPVQLGVIGILKHLSSHNLSNSVKIIMGENPADTETPTPLNRLLSIIKRSDEIPVRSEGTRVLVNLVKKLWSEHPYKEQEGISMKLLRQKLNKVEIIEPLVNMVIESKYPILQNEGIIALTLLSMDDSAKEINPSLDFLTSEKVGASDKYPDEIRSNGCMFLEKASKAACGPQKRYLREKVPPVIKPLFTNEHKPISDRLKSDIDKVLKNLD</sequence>